<dbReference type="Proteomes" id="UP000198857">
    <property type="component" value="Unassembled WGS sequence"/>
</dbReference>
<dbReference type="SMART" id="SM00267">
    <property type="entry name" value="GGDEF"/>
    <property type="match status" value="1"/>
</dbReference>
<keyword evidence="4" id="KW-1185">Reference proteome</keyword>
<sequence length="357" mass="37276">MRPLAEDEERVTFWRRHTIGGVVLCVVLPAIVLLRTWITTGVPNAAVIVPIALAVAVPAPLLLLVPVQRLVRHPRGRLFYDTWEAAGIALVIVLCLLDGGTTSPYVLFLFVLLAHAALAYPPIGVALAGTTIVAGYLTMGLVDGSLRPSDLLVGVLALAVATGTCAFASANHVRAYERTAAYAREIAALARRDGLTGTLNHRAFHEQLEAHVRRAAADHPVSLLIVDVDSFKTVNDTFGHPAGDGVLQLVGTTLTGLTRPGDVAGRLGGDEFALLLPATSMPEAAAIAERLRTRVRSDDAALGATLSVGVATATAPDATALHAAADAAAYRAKRGGRDRVVTTAGSTEEVTLPVPAS</sequence>
<feature type="transmembrane region" description="Helical" evidence="1">
    <location>
        <begin position="21"/>
        <end position="38"/>
    </location>
</feature>
<evidence type="ECO:0000313" key="4">
    <source>
        <dbReference type="Proteomes" id="UP000198857"/>
    </source>
</evidence>
<feature type="transmembrane region" description="Helical" evidence="1">
    <location>
        <begin position="86"/>
        <end position="113"/>
    </location>
</feature>
<dbReference type="PANTHER" id="PTHR45138:SF9">
    <property type="entry name" value="DIGUANYLATE CYCLASE DGCM-RELATED"/>
    <property type="match status" value="1"/>
</dbReference>
<feature type="domain" description="GGDEF" evidence="2">
    <location>
        <begin position="219"/>
        <end position="345"/>
    </location>
</feature>
<dbReference type="InterPro" id="IPR029787">
    <property type="entry name" value="Nucleotide_cyclase"/>
</dbReference>
<accession>A0A1I5PS98</accession>
<dbReference type="Pfam" id="PF00990">
    <property type="entry name" value="GGDEF"/>
    <property type="match status" value="1"/>
</dbReference>
<dbReference type="GO" id="GO:0005886">
    <property type="term" value="C:plasma membrane"/>
    <property type="evidence" value="ECO:0007669"/>
    <property type="project" value="TreeGrafter"/>
</dbReference>
<dbReference type="SUPFAM" id="SSF55073">
    <property type="entry name" value="Nucleotide cyclase"/>
    <property type="match status" value="1"/>
</dbReference>
<protein>
    <submittedName>
        <fullName evidence="3">Diguanylate cyclase (GGDEF) domain-containing protein</fullName>
    </submittedName>
</protein>
<feature type="transmembrane region" description="Helical" evidence="1">
    <location>
        <begin position="44"/>
        <end position="65"/>
    </location>
</feature>
<keyword evidence="1" id="KW-1133">Transmembrane helix</keyword>
<evidence type="ECO:0000256" key="1">
    <source>
        <dbReference type="SAM" id="Phobius"/>
    </source>
</evidence>
<dbReference type="OrthoDB" id="23692at2"/>
<dbReference type="InterPro" id="IPR000160">
    <property type="entry name" value="GGDEF_dom"/>
</dbReference>
<dbReference type="NCBIfam" id="TIGR00254">
    <property type="entry name" value="GGDEF"/>
    <property type="match status" value="1"/>
</dbReference>
<dbReference type="PANTHER" id="PTHR45138">
    <property type="entry name" value="REGULATORY COMPONENTS OF SENSORY TRANSDUCTION SYSTEM"/>
    <property type="match status" value="1"/>
</dbReference>
<dbReference type="GO" id="GO:1902201">
    <property type="term" value="P:negative regulation of bacterial-type flagellum-dependent cell motility"/>
    <property type="evidence" value="ECO:0007669"/>
    <property type="project" value="TreeGrafter"/>
</dbReference>
<dbReference type="AlphaFoldDB" id="A0A1I5PS98"/>
<reference evidence="4" key="1">
    <citation type="submission" date="2016-10" db="EMBL/GenBank/DDBJ databases">
        <authorList>
            <person name="Varghese N."/>
            <person name="Submissions S."/>
        </authorList>
    </citation>
    <scope>NUCLEOTIDE SEQUENCE [LARGE SCALE GENOMIC DNA]</scope>
    <source>
        <strain evidence="4">DSM 44208</strain>
    </source>
</reference>
<feature type="transmembrane region" description="Helical" evidence="1">
    <location>
        <begin position="119"/>
        <end position="139"/>
    </location>
</feature>
<dbReference type="PROSITE" id="PS50887">
    <property type="entry name" value="GGDEF"/>
    <property type="match status" value="1"/>
</dbReference>
<dbReference type="FunFam" id="3.30.70.270:FF:000001">
    <property type="entry name" value="Diguanylate cyclase domain protein"/>
    <property type="match status" value="1"/>
</dbReference>
<keyword evidence="1" id="KW-0472">Membrane</keyword>
<organism evidence="3 4">
    <name type="scientific">Geodermatophilus dictyosporus</name>
    <dbReference type="NCBI Taxonomy" id="1523247"/>
    <lineage>
        <taxon>Bacteria</taxon>
        <taxon>Bacillati</taxon>
        <taxon>Actinomycetota</taxon>
        <taxon>Actinomycetes</taxon>
        <taxon>Geodermatophilales</taxon>
        <taxon>Geodermatophilaceae</taxon>
        <taxon>Geodermatophilus</taxon>
    </lineage>
</organism>
<proteinExistence type="predicted"/>
<dbReference type="Gene3D" id="3.30.70.270">
    <property type="match status" value="1"/>
</dbReference>
<dbReference type="EMBL" id="FOWQ01000004">
    <property type="protein sequence ID" value="SFP36869.1"/>
    <property type="molecule type" value="Genomic_DNA"/>
</dbReference>
<feature type="transmembrane region" description="Helical" evidence="1">
    <location>
        <begin position="151"/>
        <end position="170"/>
    </location>
</feature>
<dbReference type="STRING" id="1523247.SAMN05660464_2951"/>
<evidence type="ECO:0000313" key="3">
    <source>
        <dbReference type="EMBL" id="SFP36869.1"/>
    </source>
</evidence>
<name>A0A1I5PS98_9ACTN</name>
<dbReference type="InterPro" id="IPR043128">
    <property type="entry name" value="Rev_trsase/Diguanyl_cyclase"/>
</dbReference>
<dbReference type="InterPro" id="IPR050469">
    <property type="entry name" value="Diguanylate_Cyclase"/>
</dbReference>
<dbReference type="GO" id="GO:0043709">
    <property type="term" value="P:cell adhesion involved in single-species biofilm formation"/>
    <property type="evidence" value="ECO:0007669"/>
    <property type="project" value="TreeGrafter"/>
</dbReference>
<evidence type="ECO:0000259" key="2">
    <source>
        <dbReference type="PROSITE" id="PS50887"/>
    </source>
</evidence>
<gene>
    <name evidence="3" type="ORF">SAMN05660464_2951</name>
</gene>
<dbReference type="CDD" id="cd01949">
    <property type="entry name" value="GGDEF"/>
    <property type="match status" value="1"/>
</dbReference>
<dbReference type="GO" id="GO:0052621">
    <property type="term" value="F:diguanylate cyclase activity"/>
    <property type="evidence" value="ECO:0007669"/>
    <property type="project" value="TreeGrafter"/>
</dbReference>
<dbReference type="RefSeq" id="WP_091110455.1">
    <property type="nucleotide sequence ID" value="NZ_FOWQ01000004.1"/>
</dbReference>
<keyword evidence="1" id="KW-0812">Transmembrane</keyword>